<dbReference type="GO" id="GO:0051539">
    <property type="term" value="F:4 iron, 4 sulfur cluster binding"/>
    <property type="evidence" value="ECO:0007669"/>
    <property type="project" value="UniProtKB-KW"/>
</dbReference>
<dbReference type="Pfam" id="PF01512">
    <property type="entry name" value="Complex1_51K"/>
    <property type="match status" value="1"/>
</dbReference>
<dbReference type="Pfam" id="PF13375">
    <property type="entry name" value="RnfC_N"/>
    <property type="match status" value="1"/>
</dbReference>
<keyword evidence="5" id="KW-0249">Electron transport</keyword>
<dbReference type="InterPro" id="IPR037225">
    <property type="entry name" value="Nuo51_FMN-bd_sf"/>
</dbReference>
<dbReference type="SUPFAM" id="SSF142019">
    <property type="entry name" value="Nqo1 FMN-binding domain-like"/>
    <property type="match status" value="1"/>
</dbReference>
<reference evidence="9" key="1">
    <citation type="journal article" date="2014" name="Front. Microbiol.">
        <title>High frequency of phylogenetically diverse reductive dehalogenase-homologous genes in deep subseafloor sedimentary metagenomes.</title>
        <authorList>
            <person name="Kawai M."/>
            <person name="Futagami T."/>
            <person name="Toyoda A."/>
            <person name="Takaki Y."/>
            <person name="Nishi S."/>
            <person name="Hori S."/>
            <person name="Arai W."/>
            <person name="Tsubouchi T."/>
            <person name="Morono Y."/>
            <person name="Uchiyama I."/>
            <person name="Ito T."/>
            <person name="Fujiyama A."/>
            <person name="Inagaki F."/>
            <person name="Takami H."/>
        </authorList>
    </citation>
    <scope>NUCLEOTIDE SEQUENCE</scope>
    <source>
        <strain evidence="9">Expedition CK06-06</strain>
    </source>
</reference>
<dbReference type="HAMAP" id="MF_00461">
    <property type="entry name" value="RsxC_RnfC"/>
    <property type="match status" value="1"/>
</dbReference>
<evidence type="ECO:0000313" key="9">
    <source>
        <dbReference type="EMBL" id="GAF68858.1"/>
    </source>
</evidence>
<keyword evidence="2" id="KW-0004">4Fe-4S</keyword>
<dbReference type="PROSITE" id="PS00198">
    <property type="entry name" value="4FE4S_FER_1"/>
    <property type="match status" value="1"/>
</dbReference>
<evidence type="ECO:0000256" key="7">
    <source>
        <dbReference type="ARBA" id="ARBA00023014"/>
    </source>
</evidence>
<dbReference type="EMBL" id="BARS01007743">
    <property type="protein sequence ID" value="GAF68858.1"/>
    <property type="molecule type" value="Genomic_DNA"/>
</dbReference>
<dbReference type="InterPro" id="IPR011053">
    <property type="entry name" value="Single_hybrid_motif"/>
</dbReference>
<dbReference type="SUPFAM" id="SSF51230">
    <property type="entry name" value="Single hybrid motif"/>
    <property type="match status" value="1"/>
</dbReference>
<keyword evidence="6" id="KW-0408">Iron</keyword>
<dbReference type="Gene3D" id="3.10.20.600">
    <property type="match status" value="1"/>
</dbReference>
<keyword evidence="3" id="KW-0479">Metal-binding</keyword>
<dbReference type="InterPro" id="IPR026902">
    <property type="entry name" value="RnfC_N"/>
</dbReference>
<keyword evidence="7" id="KW-0411">Iron-sulfur</keyword>
<dbReference type="InterPro" id="IPR017896">
    <property type="entry name" value="4Fe4S_Fe-S-bd"/>
</dbReference>
<dbReference type="GO" id="GO:0046872">
    <property type="term" value="F:metal ion binding"/>
    <property type="evidence" value="ECO:0007669"/>
    <property type="project" value="UniProtKB-KW"/>
</dbReference>
<name>X0RJ93_9ZZZZ</name>
<evidence type="ECO:0000259" key="8">
    <source>
        <dbReference type="PROSITE" id="PS51379"/>
    </source>
</evidence>
<dbReference type="AlphaFoldDB" id="X0RJ93"/>
<dbReference type="PANTHER" id="PTHR43034:SF2">
    <property type="entry name" value="ION-TRANSLOCATING OXIDOREDUCTASE COMPLEX SUBUNIT C"/>
    <property type="match status" value="1"/>
</dbReference>
<evidence type="ECO:0000256" key="2">
    <source>
        <dbReference type="ARBA" id="ARBA00022485"/>
    </source>
</evidence>
<feature type="domain" description="4Fe-4S ferredoxin-type" evidence="8">
    <location>
        <begin position="352"/>
        <end position="380"/>
    </location>
</feature>
<dbReference type="Pfam" id="PF00037">
    <property type="entry name" value="Fer4"/>
    <property type="match status" value="1"/>
</dbReference>
<gene>
    <name evidence="9" type="ORF">S01H1_14858</name>
</gene>
<evidence type="ECO:0000256" key="5">
    <source>
        <dbReference type="ARBA" id="ARBA00022982"/>
    </source>
</evidence>
<dbReference type="PANTHER" id="PTHR43034">
    <property type="entry name" value="ION-TRANSLOCATING OXIDOREDUCTASE COMPLEX SUBUNIT C"/>
    <property type="match status" value="1"/>
</dbReference>
<dbReference type="GO" id="GO:0009055">
    <property type="term" value="F:electron transfer activity"/>
    <property type="evidence" value="ECO:0007669"/>
    <property type="project" value="InterPro"/>
</dbReference>
<protein>
    <recommendedName>
        <fullName evidence="8">4Fe-4S ferredoxin-type domain-containing protein</fullName>
    </recommendedName>
</protein>
<keyword evidence="1" id="KW-0813">Transport</keyword>
<proteinExistence type="inferred from homology"/>
<dbReference type="InterPro" id="IPR019554">
    <property type="entry name" value="Soluble_ligand-bd"/>
</dbReference>
<dbReference type="InterPro" id="IPR011538">
    <property type="entry name" value="Nuo51_FMN-bd"/>
</dbReference>
<accession>X0RJ93</accession>
<evidence type="ECO:0000256" key="3">
    <source>
        <dbReference type="ARBA" id="ARBA00022723"/>
    </source>
</evidence>
<feature type="non-terminal residue" evidence="9">
    <location>
        <position position="388"/>
    </location>
</feature>
<evidence type="ECO:0000256" key="4">
    <source>
        <dbReference type="ARBA" id="ARBA00022737"/>
    </source>
</evidence>
<sequence>LTGESEIRPGPAIKQAAVMLSQHTGAVCQPIVKKGEQVQAGQKIGDSDAFVSAPVHSPVNGKVKEIALQSHAVLGRSPAVIIEADAENNPPKQPICGKFTSGFDEERYSVEQICTAVREAGLVGMGGAGFPTRVKIEPNPRLPKETLIINGCECEPYITCDYRIMLEWTEQIIAGIKLAKKASGCSEVFIGIEDNKPQAIEVISKALKSSGNDDIKVVPVKTKYPQGGERQLIKAILNKNVPTGGIPPMIGVVALNVATAAAIAEAVVCSQPLTHRVVTITGEAIAKPGNYYAAIGTAVGELIEFCGGITQKAAKVVLGGPMMGIAVADLSTPITKTAGAITVLTKEQIGGAKFARRQTACIRCGRCIEVCPENLNPTRIAHAVKNNF</sequence>
<dbReference type="InterPro" id="IPR017900">
    <property type="entry name" value="4Fe4S_Fe_S_CS"/>
</dbReference>
<dbReference type="GO" id="GO:0016020">
    <property type="term" value="C:membrane"/>
    <property type="evidence" value="ECO:0007669"/>
    <property type="project" value="InterPro"/>
</dbReference>
<dbReference type="SUPFAM" id="SSF142984">
    <property type="entry name" value="Nqo1 middle domain-like"/>
    <property type="match status" value="1"/>
</dbReference>
<keyword evidence="4" id="KW-0677">Repeat</keyword>
<dbReference type="InterPro" id="IPR010208">
    <property type="entry name" value="Ion_transpt_RnfC/RsxC"/>
</dbReference>
<evidence type="ECO:0000256" key="6">
    <source>
        <dbReference type="ARBA" id="ARBA00023004"/>
    </source>
</evidence>
<dbReference type="PROSITE" id="PS51379">
    <property type="entry name" value="4FE4S_FER_2"/>
    <property type="match status" value="1"/>
</dbReference>
<dbReference type="SUPFAM" id="SSF46548">
    <property type="entry name" value="alpha-helical ferredoxin"/>
    <property type="match status" value="1"/>
</dbReference>
<comment type="caution">
    <text evidence="9">The sequence shown here is derived from an EMBL/GenBank/DDBJ whole genome shotgun (WGS) entry which is preliminary data.</text>
</comment>
<dbReference type="NCBIfam" id="NF003454">
    <property type="entry name" value="PRK05035.1"/>
    <property type="match status" value="1"/>
</dbReference>
<organism evidence="9">
    <name type="scientific">marine sediment metagenome</name>
    <dbReference type="NCBI Taxonomy" id="412755"/>
    <lineage>
        <taxon>unclassified sequences</taxon>
        <taxon>metagenomes</taxon>
        <taxon>ecological metagenomes</taxon>
    </lineage>
</organism>
<dbReference type="Gene3D" id="3.40.50.11540">
    <property type="entry name" value="NADH-ubiquinone oxidoreductase 51kDa subunit"/>
    <property type="match status" value="1"/>
</dbReference>
<evidence type="ECO:0000256" key="1">
    <source>
        <dbReference type="ARBA" id="ARBA00022448"/>
    </source>
</evidence>
<dbReference type="Pfam" id="PF10531">
    <property type="entry name" value="SLBB"/>
    <property type="match status" value="1"/>
</dbReference>
<feature type="non-terminal residue" evidence="9">
    <location>
        <position position="1"/>
    </location>
</feature>
<dbReference type="NCBIfam" id="TIGR01945">
    <property type="entry name" value="rnfC"/>
    <property type="match status" value="1"/>
</dbReference>